<name>A0ABU6UVM4_9FABA</name>
<protein>
    <submittedName>
        <fullName evidence="1">Uncharacterized protein</fullName>
    </submittedName>
</protein>
<comment type="caution">
    <text evidence="1">The sequence shown here is derived from an EMBL/GenBank/DDBJ whole genome shotgun (WGS) entry which is preliminary data.</text>
</comment>
<feature type="non-terminal residue" evidence="1">
    <location>
        <position position="65"/>
    </location>
</feature>
<gene>
    <name evidence="1" type="ORF">PIB30_086840</name>
</gene>
<sequence length="65" mass="7439">MLAQHRELSLEVRRTIKNNDASGIRPCQTYQALVTAAGGHNELGFIERDAKNYISREIRNVREEV</sequence>
<reference evidence="1 2" key="1">
    <citation type="journal article" date="2023" name="Plants (Basel)">
        <title>Bridging the Gap: Combining Genomics and Transcriptomics Approaches to Understand Stylosanthes scabra, an Orphan Legume from the Brazilian Caatinga.</title>
        <authorList>
            <person name="Ferreira-Neto J.R.C."/>
            <person name="da Silva M.D."/>
            <person name="Binneck E."/>
            <person name="de Melo N.F."/>
            <person name="da Silva R.H."/>
            <person name="de Melo A.L.T.M."/>
            <person name="Pandolfi V."/>
            <person name="Bustamante F.O."/>
            <person name="Brasileiro-Vidal A.C."/>
            <person name="Benko-Iseppon A.M."/>
        </authorList>
    </citation>
    <scope>NUCLEOTIDE SEQUENCE [LARGE SCALE GENOMIC DNA]</scope>
    <source>
        <tissue evidence="1">Leaves</tissue>
    </source>
</reference>
<keyword evidence="2" id="KW-1185">Reference proteome</keyword>
<dbReference type="Proteomes" id="UP001341840">
    <property type="component" value="Unassembled WGS sequence"/>
</dbReference>
<dbReference type="EMBL" id="JASCZI010122333">
    <property type="protein sequence ID" value="MED6164141.1"/>
    <property type="molecule type" value="Genomic_DNA"/>
</dbReference>
<organism evidence="1 2">
    <name type="scientific">Stylosanthes scabra</name>
    <dbReference type="NCBI Taxonomy" id="79078"/>
    <lineage>
        <taxon>Eukaryota</taxon>
        <taxon>Viridiplantae</taxon>
        <taxon>Streptophyta</taxon>
        <taxon>Embryophyta</taxon>
        <taxon>Tracheophyta</taxon>
        <taxon>Spermatophyta</taxon>
        <taxon>Magnoliopsida</taxon>
        <taxon>eudicotyledons</taxon>
        <taxon>Gunneridae</taxon>
        <taxon>Pentapetalae</taxon>
        <taxon>rosids</taxon>
        <taxon>fabids</taxon>
        <taxon>Fabales</taxon>
        <taxon>Fabaceae</taxon>
        <taxon>Papilionoideae</taxon>
        <taxon>50 kb inversion clade</taxon>
        <taxon>dalbergioids sensu lato</taxon>
        <taxon>Dalbergieae</taxon>
        <taxon>Pterocarpus clade</taxon>
        <taxon>Stylosanthes</taxon>
    </lineage>
</organism>
<evidence type="ECO:0000313" key="2">
    <source>
        <dbReference type="Proteomes" id="UP001341840"/>
    </source>
</evidence>
<evidence type="ECO:0000313" key="1">
    <source>
        <dbReference type="EMBL" id="MED6164141.1"/>
    </source>
</evidence>
<accession>A0ABU6UVM4</accession>
<proteinExistence type="predicted"/>